<sequence length="79" mass="8953">MPRYFKTDEAARYLEETHNIRWAKSTLETMRTRGGGPAFFRFGAREIVYSDETLDAWVAAMLSAPAFSTTELSRSNEAA</sequence>
<gene>
    <name evidence="1" type="ORF">RFN28_32590</name>
</gene>
<name>A0ABU4YAM3_9HYPH</name>
<proteinExistence type="predicted"/>
<comment type="caution">
    <text evidence="1">The sequence shown here is derived from an EMBL/GenBank/DDBJ whole genome shotgun (WGS) entry which is preliminary data.</text>
</comment>
<protein>
    <recommendedName>
        <fullName evidence="3">DNA-binding protein</fullName>
    </recommendedName>
</protein>
<reference evidence="1 2" key="1">
    <citation type="submission" date="2023-08" db="EMBL/GenBank/DDBJ databases">
        <title>Implementing the SeqCode for naming new Mesorhizobium species isolated from Vachellia karroo root nodules.</title>
        <authorList>
            <person name="Van Lill M."/>
        </authorList>
    </citation>
    <scope>NUCLEOTIDE SEQUENCE [LARGE SCALE GENOMIC DNA]</scope>
    <source>
        <strain evidence="1 2">VK24D</strain>
    </source>
</reference>
<organism evidence="1 2">
    <name type="scientific">Mesorhizobium album</name>
    <dbReference type="NCBI Taxonomy" id="3072314"/>
    <lineage>
        <taxon>Bacteria</taxon>
        <taxon>Pseudomonadati</taxon>
        <taxon>Pseudomonadota</taxon>
        <taxon>Alphaproteobacteria</taxon>
        <taxon>Hyphomicrobiales</taxon>
        <taxon>Phyllobacteriaceae</taxon>
        <taxon>Mesorhizobium</taxon>
    </lineage>
</organism>
<evidence type="ECO:0000313" key="2">
    <source>
        <dbReference type="Proteomes" id="UP001287059"/>
    </source>
</evidence>
<dbReference type="EMBL" id="JAVIIW010000070">
    <property type="protein sequence ID" value="MDX8483155.1"/>
    <property type="molecule type" value="Genomic_DNA"/>
</dbReference>
<evidence type="ECO:0000313" key="1">
    <source>
        <dbReference type="EMBL" id="MDX8483155.1"/>
    </source>
</evidence>
<dbReference type="RefSeq" id="WP_320291264.1">
    <property type="nucleotide sequence ID" value="NZ_JAVIIW010000070.1"/>
</dbReference>
<dbReference type="Proteomes" id="UP001287059">
    <property type="component" value="Unassembled WGS sequence"/>
</dbReference>
<accession>A0ABU4YAM3</accession>
<evidence type="ECO:0008006" key="3">
    <source>
        <dbReference type="Google" id="ProtNLM"/>
    </source>
</evidence>
<keyword evidence="2" id="KW-1185">Reference proteome</keyword>